<evidence type="ECO:0000313" key="2">
    <source>
        <dbReference type="EMBL" id="MBK7952910.1"/>
    </source>
</evidence>
<feature type="transmembrane region" description="Helical" evidence="1">
    <location>
        <begin position="160"/>
        <end position="181"/>
    </location>
</feature>
<dbReference type="PANTHER" id="PTHR20992:SF9">
    <property type="entry name" value="AT15442P-RELATED"/>
    <property type="match status" value="1"/>
</dbReference>
<feature type="transmembrane region" description="Helical" evidence="1">
    <location>
        <begin position="94"/>
        <end position="115"/>
    </location>
</feature>
<accession>A0A935TEQ5</accession>
<keyword evidence="1" id="KW-1133">Transmembrane helix</keyword>
<feature type="transmembrane region" description="Helical" evidence="1">
    <location>
        <begin position="135"/>
        <end position="153"/>
    </location>
</feature>
<comment type="caution">
    <text evidence="2">The sequence shown here is derived from an EMBL/GenBank/DDBJ whole genome shotgun (WGS) entry which is preliminary data.</text>
</comment>
<gene>
    <name evidence="2" type="ORF">IPK02_02470</name>
</gene>
<dbReference type="Pfam" id="PF04087">
    <property type="entry name" value="DUF389"/>
    <property type="match status" value="1"/>
</dbReference>
<feature type="transmembrane region" description="Helical" evidence="1">
    <location>
        <begin position="36"/>
        <end position="55"/>
    </location>
</feature>
<dbReference type="EMBL" id="JADJOT010000002">
    <property type="protein sequence ID" value="MBK7952910.1"/>
    <property type="molecule type" value="Genomic_DNA"/>
</dbReference>
<feature type="transmembrane region" description="Helical" evidence="1">
    <location>
        <begin position="231"/>
        <end position="249"/>
    </location>
</feature>
<protein>
    <submittedName>
        <fullName evidence="2">DUF389 domain-containing protein</fullName>
    </submittedName>
</protein>
<name>A0A935TEQ5_9PROT</name>
<dbReference type="InterPro" id="IPR005240">
    <property type="entry name" value="DUF389"/>
</dbReference>
<evidence type="ECO:0000256" key="1">
    <source>
        <dbReference type="SAM" id="Phobius"/>
    </source>
</evidence>
<feature type="transmembrane region" description="Helical" evidence="1">
    <location>
        <begin position="193"/>
        <end position="219"/>
    </location>
</feature>
<proteinExistence type="predicted"/>
<organism evidence="2 3">
    <name type="scientific">Candidatus Accumulibacter affinis</name>
    <dbReference type="NCBI Taxonomy" id="2954384"/>
    <lineage>
        <taxon>Bacteria</taxon>
        <taxon>Pseudomonadati</taxon>
        <taxon>Pseudomonadota</taxon>
        <taxon>Betaproteobacteria</taxon>
        <taxon>Candidatus Accumulibacter</taxon>
    </lineage>
</organism>
<evidence type="ECO:0000313" key="3">
    <source>
        <dbReference type="Proteomes" id="UP000706151"/>
    </source>
</evidence>
<sequence>MGQFSEVLHGGPVDAVEIARVRGVVMFEKPALRERLVRFWALLTLASAIATFGLYGDSAAAVIGAMIVAPLMLPIMGLAFAISIGDRRAIRSSLLVGFGGIATAIGVGYLIALLMPSSFDPTNVGQIMVRTTPRLIDLLAALATGLAGAFAIGRRDVSDTLPGVAIAISLVPPLANVGILLGAGRHDLALGSLLLFLTNYVAILLTGSFVFGLMGFPAAALSGATPRARNLAIVTVLLMIALIAIPLGLASRRVIRDNLVESRVTEATQSWTAGTGYRLVSATASDEQVSVVVTGTGTVPPREGLEAQLNGRIYGMRVRVTAIPSQIIEFATK</sequence>
<keyword evidence="1" id="KW-0812">Transmembrane</keyword>
<keyword evidence="1" id="KW-0472">Membrane</keyword>
<reference evidence="2 3" key="1">
    <citation type="submission" date="2020-10" db="EMBL/GenBank/DDBJ databases">
        <title>Connecting structure to function with the recovery of over 1000 high-quality activated sludge metagenome-assembled genomes encoding full-length rRNA genes using long-read sequencing.</title>
        <authorList>
            <person name="Singleton C.M."/>
            <person name="Petriglieri F."/>
            <person name="Kristensen J.M."/>
            <person name="Kirkegaard R.H."/>
            <person name="Michaelsen T.Y."/>
            <person name="Andersen M.H."/>
            <person name="Karst S.M."/>
            <person name="Dueholm M.S."/>
            <person name="Nielsen P.H."/>
            <person name="Albertsen M."/>
        </authorList>
    </citation>
    <scope>NUCLEOTIDE SEQUENCE [LARGE SCALE GENOMIC DNA]</scope>
    <source>
        <strain evidence="2">Fred_18-Q3-R57-64_BAT3C.720</strain>
    </source>
</reference>
<dbReference type="AlphaFoldDB" id="A0A935TEQ5"/>
<feature type="transmembrane region" description="Helical" evidence="1">
    <location>
        <begin position="61"/>
        <end position="82"/>
    </location>
</feature>
<dbReference type="Proteomes" id="UP000706151">
    <property type="component" value="Unassembled WGS sequence"/>
</dbReference>
<dbReference type="PANTHER" id="PTHR20992">
    <property type="entry name" value="AT15442P-RELATED"/>
    <property type="match status" value="1"/>
</dbReference>